<dbReference type="InterPro" id="IPR018047">
    <property type="entry name" value="Ammonium_transpt_CS"/>
</dbReference>
<dbReference type="GO" id="GO:0005886">
    <property type="term" value="C:plasma membrane"/>
    <property type="evidence" value="ECO:0007669"/>
    <property type="project" value="TreeGrafter"/>
</dbReference>
<evidence type="ECO:0000256" key="2">
    <source>
        <dbReference type="ARBA" id="ARBA00005887"/>
    </source>
</evidence>
<evidence type="ECO:0000256" key="1">
    <source>
        <dbReference type="ARBA" id="ARBA00004141"/>
    </source>
</evidence>
<comment type="subcellular location">
    <subcellularLocation>
        <location evidence="1">Membrane</location>
        <topology evidence="1">Multi-pass membrane protein</topology>
    </subcellularLocation>
</comment>
<keyword evidence="5" id="KW-1133">Transmembrane helix</keyword>
<comment type="caution">
    <text evidence="8">The sequence shown here is derived from an EMBL/GenBank/DDBJ whole genome shotgun (WGS) entry which is preliminary data.</text>
</comment>
<protein>
    <submittedName>
        <fullName evidence="8">Putative ammonium transporter 3</fullName>
    </submittedName>
</protein>
<accession>A0A1Q9D815</accession>
<dbReference type="Gene3D" id="1.10.3430.10">
    <property type="entry name" value="Ammonium transporter AmtB like domains"/>
    <property type="match status" value="1"/>
</dbReference>
<evidence type="ECO:0000256" key="7">
    <source>
        <dbReference type="ARBA" id="ARBA00023177"/>
    </source>
</evidence>
<reference evidence="8 9" key="1">
    <citation type="submission" date="2016-02" db="EMBL/GenBank/DDBJ databases">
        <title>Genome analysis of coral dinoflagellate symbionts highlights evolutionary adaptations to a symbiotic lifestyle.</title>
        <authorList>
            <person name="Aranda M."/>
            <person name="Li Y."/>
            <person name="Liew Y.J."/>
            <person name="Baumgarten S."/>
            <person name="Simakov O."/>
            <person name="Wilson M."/>
            <person name="Piel J."/>
            <person name="Ashoor H."/>
            <person name="Bougouffa S."/>
            <person name="Bajic V.B."/>
            <person name="Ryu T."/>
            <person name="Ravasi T."/>
            <person name="Bayer T."/>
            <person name="Micklem G."/>
            <person name="Kim H."/>
            <person name="Bhak J."/>
            <person name="Lajeunesse T.C."/>
            <person name="Voolstra C.R."/>
        </authorList>
    </citation>
    <scope>NUCLEOTIDE SEQUENCE [LARGE SCALE GENOMIC DNA]</scope>
    <source>
        <strain evidence="8 9">CCMP2467</strain>
    </source>
</reference>
<sequence length="471" mass="49996">MSSSEVLGEVNADHADDATWVLTSSFVILTMQSGFAMLEMGSSGKGHEVNILIKNVYDVVCGALAYYSLGYGISYGSPSNAFTGHGDFLMDISATDPISSGLRFSNFIFQFSFAATSTTIVSGCLAMRCRFVLYCLYSFYAVLVYSFVAHWVWSANGWLAQLGVHDFAGSGPVHLVGAVNGLIGILVLGPRHGRFDGTRPPEDFRASSPSSLLIGLFMLWWGWIGFNCGSSFGITQFKWIVATRAGVTTINATAGGGTAAFLYTKAKSRGRLIVADEVANGILGSLVAITATCACVHPPEAPLIGAAGGILALLTNDWILRLQIDDPVGAIGVHGASAVWGILAVGLFADGNLPGIEVASGLFRGGGLQLLGIQLLLVLSILCWSFLTVLPFFLLIGWAFSGDWRNPRKGLRVDVAEELNGLDSAYHGCPPKKKKKTHDPTAVQENASVEDIEDVADDVSDVELPALCAEL</sequence>
<keyword evidence="4" id="KW-0812">Transmembrane</keyword>
<keyword evidence="9" id="KW-1185">Reference proteome</keyword>
<evidence type="ECO:0000313" key="9">
    <source>
        <dbReference type="Proteomes" id="UP000186817"/>
    </source>
</evidence>
<keyword evidence="7" id="KW-0924">Ammonia transport</keyword>
<evidence type="ECO:0000256" key="3">
    <source>
        <dbReference type="ARBA" id="ARBA00022448"/>
    </source>
</evidence>
<dbReference type="AlphaFoldDB" id="A0A1Q9D815"/>
<dbReference type="EMBL" id="LSRX01000674">
    <property type="protein sequence ID" value="OLP91257.1"/>
    <property type="molecule type" value="Genomic_DNA"/>
</dbReference>
<organism evidence="8 9">
    <name type="scientific">Symbiodinium microadriaticum</name>
    <name type="common">Dinoflagellate</name>
    <name type="synonym">Zooxanthella microadriatica</name>
    <dbReference type="NCBI Taxonomy" id="2951"/>
    <lineage>
        <taxon>Eukaryota</taxon>
        <taxon>Sar</taxon>
        <taxon>Alveolata</taxon>
        <taxon>Dinophyceae</taxon>
        <taxon>Suessiales</taxon>
        <taxon>Symbiodiniaceae</taxon>
        <taxon>Symbiodinium</taxon>
    </lineage>
</organism>
<evidence type="ECO:0000313" key="8">
    <source>
        <dbReference type="EMBL" id="OLP91257.1"/>
    </source>
</evidence>
<evidence type="ECO:0000256" key="5">
    <source>
        <dbReference type="ARBA" id="ARBA00022989"/>
    </source>
</evidence>
<keyword evidence="3" id="KW-0813">Transport</keyword>
<dbReference type="PROSITE" id="PS01219">
    <property type="entry name" value="AMMONIUM_TRANSP"/>
    <property type="match status" value="1"/>
</dbReference>
<keyword evidence="6" id="KW-0472">Membrane</keyword>
<dbReference type="FunFam" id="1.10.3430.10:FF:000008">
    <property type="entry name" value="Ammonium transporter"/>
    <property type="match status" value="1"/>
</dbReference>
<dbReference type="OrthoDB" id="411443at2759"/>
<dbReference type="Pfam" id="PF00909">
    <property type="entry name" value="Ammonium_transp"/>
    <property type="match status" value="1"/>
</dbReference>
<dbReference type="InterPro" id="IPR024041">
    <property type="entry name" value="NH4_transpt_AmtB-like_dom"/>
</dbReference>
<dbReference type="PANTHER" id="PTHR11730">
    <property type="entry name" value="AMMONIUM TRANSPORTER"/>
    <property type="match status" value="1"/>
</dbReference>
<evidence type="ECO:0000256" key="6">
    <source>
        <dbReference type="ARBA" id="ARBA00023136"/>
    </source>
</evidence>
<dbReference type="GO" id="GO:0097272">
    <property type="term" value="P:ammonium homeostasis"/>
    <property type="evidence" value="ECO:0007669"/>
    <property type="project" value="TreeGrafter"/>
</dbReference>
<name>A0A1Q9D815_SYMMI</name>
<evidence type="ECO:0000256" key="4">
    <source>
        <dbReference type="ARBA" id="ARBA00022692"/>
    </source>
</evidence>
<comment type="similarity">
    <text evidence="2">Belongs to the ammonia transporter channel (TC 1.A.11.2) family.</text>
</comment>
<dbReference type="GO" id="GO:0008519">
    <property type="term" value="F:ammonium channel activity"/>
    <property type="evidence" value="ECO:0007669"/>
    <property type="project" value="InterPro"/>
</dbReference>
<proteinExistence type="inferred from homology"/>
<dbReference type="Proteomes" id="UP000186817">
    <property type="component" value="Unassembled WGS sequence"/>
</dbReference>
<dbReference type="InterPro" id="IPR029020">
    <property type="entry name" value="Ammonium/urea_transptr"/>
</dbReference>
<dbReference type="PANTHER" id="PTHR11730:SF58">
    <property type="entry name" value="AMMONIUM TRANSPORTER"/>
    <property type="match status" value="1"/>
</dbReference>
<gene>
    <name evidence="8" type="primary">amt-3</name>
    <name evidence="8" type="ORF">AK812_SmicGene27065</name>
</gene>
<dbReference type="SUPFAM" id="SSF111352">
    <property type="entry name" value="Ammonium transporter"/>
    <property type="match status" value="1"/>
</dbReference>